<feature type="binding site" evidence="8">
    <location>
        <position position="180"/>
    </location>
    <ligand>
        <name>substrate</name>
    </ligand>
</feature>
<evidence type="ECO:0000256" key="2">
    <source>
        <dbReference type="ARBA" id="ARBA00022679"/>
    </source>
</evidence>
<reference evidence="10 11" key="1">
    <citation type="submission" date="2011-02" db="EMBL/GenBank/DDBJ databases">
        <authorList>
            <person name="Muzny D."/>
            <person name="Qin X."/>
            <person name="Deng J."/>
            <person name="Jiang H."/>
            <person name="Liu Y."/>
            <person name="Qu J."/>
            <person name="Song X.-Z."/>
            <person name="Zhang L."/>
            <person name="Thornton R."/>
            <person name="Coyle M."/>
            <person name="Francisco L."/>
            <person name="Jackson L."/>
            <person name="Javaid M."/>
            <person name="Korchina V."/>
            <person name="Kovar C."/>
            <person name="Mata R."/>
            <person name="Mathew T."/>
            <person name="Ngo R."/>
            <person name="Nguyen L."/>
            <person name="Nguyen N."/>
            <person name="Okwuonu G."/>
            <person name="Ongeri F."/>
            <person name="Pham C."/>
            <person name="Simmons D."/>
            <person name="Wilczek-Boney K."/>
            <person name="Hale W."/>
            <person name="Jakkamsetti A."/>
            <person name="Pham P."/>
            <person name="Ruth R."/>
            <person name="San Lucas F."/>
            <person name="Warren J."/>
            <person name="Zhang J."/>
            <person name="Zhao Z."/>
            <person name="Zhou C."/>
            <person name="Zhu D."/>
            <person name="Lee S."/>
            <person name="Bess C."/>
            <person name="Blankenburg K."/>
            <person name="Forbes L."/>
            <person name="Fu Q."/>
            <person name="Gubbala S."/>
            <person name="Hirani K."/>
            <person name="Jayaseelan J.C."/>
            <person name="Lara F."/>
            <person name="Munidasa M."/>
            <person name="Palculict T."/>
            <person name="Patil S."/>
            <person name="Pu L.-L."/>
            <person name="Saada N."/>
            <person name="Tang L."/>
            <person name="Weissenberger G."/>
            <person name="Zhu Y."/>
            <person name="Hemphill L."/>
            <person name="Shang Y."/>
            <person name="Youmans B."/>
            <person name="Ayvaz T."/>
            <person name="Ross M."/>
            <person name="Santibanez J."/>
            <person name="Aqrawi P."/>
            <person name="Gross S."/>
            <person name="Joshi V."/>
            <person name="Fowler G."/>
            <person name="Nazareth L."/>
            <person name="Reid J."/>
            <person name="Worley K."/>
            <person name="Petrosino J."/>
            <person name="Highlander S."/>
            <person name="Gibbs R."/>
        </authorList>
    </citation>
    <scope>NUCLEOTIDE SEQUENCE [LARGE SCALE GENOMIC DNA]</scope>
    <source>
        <strain evidence="10 11">ATCC BAA-1200</strain>
    </source>
</reference>
<sequence>MLVLGIESSCDETGVALYSRTHGLLAHRLHTQMAMHAEYGGVVPELASRDHIRRLVPLTRACLADAGKSHADIDAVAYTQGPGLGGALLAGASYANALAFALGKPVIPVHHLEGHLLSPLLSADPPPFPFVALLVSGGHTQFMAVRGIGDYTLLGESVDDAAGEAFDKTAKLLGLPYPGGAKLAELAESGRPGAFDFPRPMLHSHDLQMSFSGLKTAVLTAVEKVRAEYGGSVPEQTRNDICRAFEDAVTDVLAAKARKALADTGWRTLVVAGGVGANRKLRRRLSEITVRAAAKGRLKTPPEAVRTYFPPLEYCTDNGAMIALAGAMHPERAQPAQGFDVKPRWPLAEIVSQAV</sequence>
<dbReference type="GO" id="GO:0005506">
    <property type="term" value="F:iron ion binding"/>
    <property type="evidence" value="ECO:0007669"/>
    <property type="project" value="UniProtKB-UniRule"/>
</dbReference>
<feature type="binding site" evidence="8">
    <location>
        <position position="167"/>
    </location>
    <ligand>
        <name>substrate</name>
    </ligand>
</feature>
<dbReference type="PANTHER" id="PTHR11735:SF6">
    <property type="entry name" value="TRNA N6-ADENOSINE THREONYLCARBAMOYLTRANSFERASE, MITOCHONDRIAL"/>
    <property type="match status" value="1"/>
</dbReference>
<dbReference type="InterPro" id="IPR000905">
    <property type="entry name" value="Gcp-like_dom"/>
</dbReference>
<dbReference type="RefSeq" id="WP_007343174.1">
    <property type="nucleotide sequence ID" value="NZ_GL878494.1"/>
</dbReference>
<comment type="caution">
    <text evidence="8">Lacks conserved residue(s) required for the propagation of feature annotation.</text>
</comment>
<proteinExistence type="inferred from homology"/>
<dbReference type="STRING" id="267212.GCA_001063965_01428"/>
<dbReference type="NCBIfam" id="TIGR03723">
    <property type="entry name" value="T6A_TsaD_YgjD"/>
    <property type="match status" value="1"/>
</dbReference>
<dbReference type="PANTHER" id="PTHR11735">
    <property type="entry name" value="TRNA N6-ADENOSINE THREONYLCARBAMOYLTRANSFERASE"/>
    <property type="match status" value="1"/>
</dbReference>
<keyword evidence="3 8" id="KW-0819">tRNA processing</keyword>
<dbReference type="GO" id="GO:0061711">
    <property type="term" value="F:tRNA N(6)-L-threonylcarbamoyladenine synthase activity"/>
    <property type="evidence" value="ECO:0007669"/>
    <property type="project" value="UniProtKB-EC"/>
</dbReference>
<dbReference type="InterPro" id="IPR017861">
    <property type="entry name" value="KAE1/TsaD"/>
</dbReference>
<keyword evidence="6 8" id="KW-0012">Acyltransferase</keyword>
<comment type="cofactor">
    <cofactor evidence="8">
        <name>Fe(2+)</name>
        <dbReference type="ChEBI" id="CHEBI:29033"/>
    </cofactor>
    <text evidence="8">Binds 1 Fe(2+) ion per subunit.</text>
</comment>
<dbReference type="SUPFAM" id="SSF53067">
    <property type="entry name" value="Actin-like ATPase domain"/>
    <property type="match status" value="2"/>
</dbReference>
<dbReference type="InterPro" id="IPR043129">
    <property type="entry name" value="ATPase_NBD"/>
</dbReference>
<evidence type="ECO:0000259" key="9">
    <source>
        <dbReference type="Pfam" id="PF00814"/>
    </source>
</evidence>
<evidence type="ECO:0000313" key="11">
    <source>
        <dbReference type="Proteomes" id="UP000004105"/>
    </source>
</evidence>
<evidence type="ECO:0000313" key="10">
    <source>
        <dbReference type="EMBL" id="EGF09917.1"/>
    </source>
</evidence>
<feature type="binding site" evidence="8">
    <location>
        <position position="115"/>
    </location>
    <ligand>
        <name>Fe cation</name>
        <dbReference type="ChEBI" id="CHEBI:24875"/>
    </ligand>
</feature>
<feature type="domain" description="Gcp-like" evidence="9">
    <location>
        <begin position="24"/>
        <end position="323"/>
    </location>
</feature>
<dbReference type="Pfam" id="PF00814">
    <property type="entry name" value="TsaD"/>
    <property type="match status" value="1"/>
</dbReference>
<evidence type="ECO:0000256" key="3">
    <source>
        <dbReference type="ARBA" id="ARBA00022694"/>
    </source>
</evidence>
<dbReference type="NCBIfam" id="TIGR00329">
    <property type="entry name" value="gcp_kae1"/>
    <property type="match status" value="1"/>
</dbReference>
<dbReference type="OrthoDB" id="9806197at2"/>
<dbReference type="HOGENOM" id="CLU_023208_0_2_4"/>
<keyword evidence="1 8" id="KW-0963">Cytoplasm</keyword>
<feature type="binding site" evidence="8">
    <location>
        <begin position="134"/>
        <end position="138"/>
    </location>
    <ligand>
        <name>substrate</name>
    </ligand>
</feature>
<evidence type="ECO:0000256" key="1">
    <source>
        <dbReference type="ARBA" id="ARBA00022490"/>
    </source>
</evidence>
<comment type="catalytic activity">
    <reaction evidence="7 8">
        <text>L-threonylcarbamoyladenylate + adenosine(37) in tRNA = N(6)-L-threonylcarbamoyladenosine(37) in tRNA + AMP + H(+)</text>
        <dbReference type="Rhea" id="RHEA:37059"/>
        <dbReference type="Rhea" id="RHEA-COMP:10162"/>
        <dbReference type="Rhea" id="RHEA-COMP:10163"/>
        <dbReference type="ChEBI" id="CHEBI:15378"/>
        <dbReference type="ChEBI" id="CHEBI:73682"/>
        <dbReference type="ChEBI" id="CHEBI:74411"/>
        <dbReference type="ChEBI" id="CHEBI:74418"/>
        <dbReference type="ChEBI" id="CHEBI:456215"/>
        <dbReference type="EC" id="2.3.1.234"/>
    </reaction>
</comment>
<accession>F2BEL2</accession>
<dbReference type="Gene3D" id="3.30.420.40">
    <property type="match status" value="2"/>
</dbReference>
<dbReference type="GO" id="GO:0016787">
    <property type="term" value="F:hydrolase activity"/>
    <property type="evidence" value="ECO:0007669"/>
    <property type="project" value="UniProtKB-KW"/>
</dbReference>
<feature type="binding site" evidence="8">
    <location>
        <position position="278"/>
    </location>
    <ligand>
        <name>substrate</name>
    </ligand>
</feature>
<keyword evidence="11" id="KW-1185">Reference proteome</keyword>
<comment type="similarity">
    <text evidence="8">Belongs to the KAE1 / TsaD family.</text>
</comment>
<evidence type="ECO:0000256" key="6">
    <source>
        <dbReference type="ARBA" id="ARBA00023315"/>
    </source>
</evidence>
<comment type="function">
    <text evidence="8">Required for the formation of a threonylcarbamoyl group on adenosine at position 37 (t(6)A37) in tRNAs that read codons beginning with adenine. Is involved in the transfer of the threonylcarbamoyl moiety of threonylcarbamoyl-AMP (TC-AMP) to the N6 group of A37, together with TsaE and TsaB. TsaD likely plays a direct catalytic role in this reaction.</text>
</comment>
<name>F2BEL2_9NEIS</name>
<dbReference type="CDD" id="cd24133">
    <property type="entry name" value="ASKHA_NBD_TsaD_bac"/>
    <property type="match status" value="1"/>
</dbReference>
<dbReference type="InterPro" id="IPR022450">
    <property type="entry name" value="TsaD"/>
</dbReference>
<evidence type="ECO:0000256" key="4">
    <source>
        <dbReference type="ARBA" id="ARBA00022723"/>
    </source>
</evidence>
<protein>
    <recommendedName>
        <fullName evidence="8">tRNA N6-adenosine threonylcarbamoyltransferase</fullName>
        <ecNumber evidence="8">2.3.1.234</ecNumber>
    </recommendedName>
    <alternativeName>
        <fullName evidence="8">N6-L-threonylcarbamoyladenine synthase</fullName>
        <shortName evidence="8">t(6)A synthase</shortName>
    </alternativeName>
    <alternativeName>
        <fullName evidence="8">t(6)A37 threonylcarbamoyladenosine biosynthesis protein TsaD</fullName>
    </alternativeName>
    <alternativeName>
        <fullName evidence="8">tRNA threonylcarbamoyladenosine biosynthesis protein TsaD</fullName>
    </alternativeName>
</protein>
<evidence type="ECO:0000256" key="8">
    <source>
        <dbReference type="HAMAP-Rule" id="MF_01445"/>
    </source>
</evidence>
<organism evidence="10 11">
    <name type="scientific">Neisseria bacilliformis ATCC BAA-1200</name>
    <dbReference type="NCBI Taxonomy" id="888742"/>
    <lineage>
        <taxon>Bacteria</taxon>
        <taxon>Pseudomonadati</taxon>
        <taxon>Pseudomonadota</taxon>
        <taxon>Betaproteobacteria</taxon>
        <taxon>Neisseriales</taxon>
        <taxon>Neisseriaceae</taxon>
        <taxon>Neisseria</taxon>
    </lineage>
</organism>
<keyword evidence="5 8" id="KW-0408">Iron</keyword>
<feature type="binding site" evidence="8">
    <location>
        <position position="111"/>
    </location>
    <ligand>
        <name>Fe cation</name>
        <dbReference type="ChEBI" id="CHEBI:24875"/>
    </ligand>
</feature>
<feature type="binding site" evidence="8">
    <location>
        <position position="317"/>
    </location>
    <ligand>
        <name>Fe cation</name>
        <dbReference type="ChEBI" id="CHEBI:24875"/>
    </ligand>
</feature>
<keyword evidence="10" id="KW-0378">Hydrolase</keyword>
<evidence type="ECO:0000256" key="5">
    <source>
        <dbReference type="ARBA" id="ARBA00023004"/>
    </source>
</evidence>
<dbReference type="PRINTS" id="PR00789">
    <property type="entry name" value="OSIALOPTASE"/>
</dbReference>
<dbReference type="Proteomes" id="UP000004105">
    <property type="component" value="Unassembled WGS sequence"/>
</dbReference>
<gene>
    <name evidence="8" type="primary">tsaD</name>
    <name evidence="10" type="ORF">HMPREF9123_2168</name>
</gene>
<dbReference type="AlphaFoldDB" id="F2BEL2"/>
<comment type="subcellular location">
    <subcellularLocation>
        <location evidence="8">Cytoplasm</location>
    </subcellularLocation>
</comment>
<keyword evidence="2 8" id="KW-0808">Transferase</keyword>
<keyword evidence="4 8" id="KW-0479">Metal-binding</keyword>
<evidence type="ECO:0000256" key="7">
    <source>
        <dbReference type="ARBA" id="ARBA00048117"/>
    </source>
</evidence>
<dbReference type="GO" id="GO:0002949">
    <property type="term" value="P:tRNA threonylcarbamoyladenosine modification"/>
    <property type="evidence" value="ECO:0007669"/>
    <property type="project" value="UniProtKB-UniRule"/>
</dbReference>
<dbReference type="EC" id="2.3.1.234" evidence="8"/>
<dbReference type="HAMAP" id="MF_01445">
    <property type="entry name" value="TsaD"/>
    <property type="match status" value="1"/>
</dbReference>
<dbReference type="EMBL" id="AFAY01000046">
    <property type="protein sequence ID" value="EGF09917.1"/>
    <property type="molecule type" value="Genomic_DNA"/>
</dbReference>
<comment type="caution">
    <text evidence="10">The sequence shown here is derived from an EMBL/GenBank/DDBJ whole genome shotgun (WGS) entry which is preliminary data.</text>
</comment>
<dbReference type="FunFam" id="3.30.420.40:FF:000040">
    <property type="entry name" value="tRNA N6-adenosine threonylcarbamoyltransferase"/>
    <property type="match status" value="1"/>
</dbReference>
<dbReference type="GO" id="GO:0005737">
    <property type="term" value="C:cytoplasm"/>
    <property type="evidence" value="ECO:0007669"/>
    <property type="project" value="UniProtKB-SubCell"/>
</dbReference>